<sequence length="83" mass="9009">MHGIPILVKDSIGTLASEGMNTTAGLYICAPWFGYPQRGDCRCQVETDGSDHFGKRETRAFGLQYILHGVIVASNQFGSRASC</sequence>
<dbReference type="AlphaFoldDB" id="X8J5K5"/>
<dbReference type="EMBL" id="JATN01000322">
    <property type="protein sequence ID" value="EUC56849.1"/>
    <property type="molecule type" value="Genomic_DNA"/>
</dbReference>
<accession>X8J5K5</accession>
<dbReference type="Proteomes" id="UP000030108">
    <property type="component" value="Unassembled WGS sequence"/>
</dbReference>
<evidence type="ECO:0008006" key="3">
    <source>
        <dbReference type="Google" id="ProtNLM"/>
    </source>
</evidence>
<comment type="caution">
    <text evidence="1">The sequence shown here is derived from an EMBL/GenBank/DDBJ whole genome shotgun (WGS) entry which is preliminary data.</text>
</comment>
<evidence type="ECO:0000313" key="1">
    <source>
        <dbReference type="EMBL" id="EUC56849.1"/>
    </source>
</evidence>
<organism evidence="1 2">
    <name type="scientific">Rhizoctonia solani AG-3 Rhs1AP</name>
    <dbReference type="NCBI Taxonomy" id="1086054"/>
    <lineage>
        <taxon>Eukaryota</taxon>
        <taxon>Fungi</taxon>
        <taxon>Dikarya</taxon>
        <taxon>Basidiomycota</taxon>
        <taxon>Agaricomycotina</taxon>
        <taxon>Agaricomycetes</taxon>
        <taxon>Cantharellales</taxon>
        <taxon>Ceratobasidiaceae</taxon>
        <taxon>Rhizoctonia</taxon>
    </lineage>
</organism>
<gene>
    <name evidence="1" type="ORF">RSOL_201690</name>
</gene>
<reference evidence="2" key="1">
    <citation type="journal article" date="2014" name="Genome Announc.">
        <title>Draft genome sequence of the plant-pathogenic soil fungus Rhizoctonia solani anastomosis group 3 strain Rhs1AP.</title>
        <authorList>
            <person name="Cubeta M.A."/>
            <person name="Thomas E."/>
            <person name="Dean R.A."/>
            <person name="Jabaji S."/>
            <person name="Neate S.M."/>
            <person name="Tavantzis S."/>
            <person name="Toda T."/>
            <person name="Vilgalys R."/>
            <person name="Bharathan N."/>
            <person name="Fedorova-Abrams N."/>
            <person name="Pakala S.B."/>
            <person name="Pakala S.M."/>
            <person name="Zafar N."/>
            <person name="Joardar V."/>
            <person name="Losada L."/>
            <person name="Nierman W.C."/>
        </authorList>
    </citation>
    <scope>NUCLEOTIDE SEQUENCE [LARGE SCALE GENOMIC DNA]</scope>
    <source>
        <strain evidence="2">AG-3</strain>
    </source>
</reference>
<proteinExistence type="predicted"/>
<protein>
    <recommendedName>
        <fullName evidence="3">Amidase domain-containing protein</fullName>
    </recommendedName>
</protein>
<evidence type="ECO:0000313" key="2">
    <source>
        <dbReference type="Proteomes" id="UP000030108"/>
    </source>
</evidence>
<name>X8J5K5_9AGAM</name>